<dbReference type="PaxDb" id="4577-GRMZM2G087966_P01"/>
<proteinExistence type="predicted"/>
<organism evidence="2">
    <name type="scientific">Zea mays</name>
    <name type="common">Maize</name>
    <dbReference type="NCBI Taxonomy" id="4577"/>
    <lineage>
        <taxon>Eukaryota</taxon>
        <taxon>Viridiplantae</taxon>
        <taxon>Streptophyta</taxon>
        <taxon>Embryophyta</taxon>
        <taxon>Tracheophyta</taxon>
        <taxon>Spermatophyta</taxon>
        <taxon>Magnoliopsida</taxon>
        <taxon>Liliopsida</taxon>
        <taxon>Poales</taxon>
        <taxon>Poaceae</taxon>
        <taxon>PACMAD clade</taxon>
        <taxon>Panicoideae</taxon>
        <taxon>Andropogonodae</taxon>
        <taxon>Andropogoneae</taxon>
        <taxon>Tripsacinae</taxon>
        <taxon>Zea</taxon>
    </lineage>
</organism>
<dbReference type="InParanoid" id="A0A1D6JNK1"/>
<feature type="compositionally biased region" description="Polar residues" evidence="1">
    <location>
        <begin position="1"/>
        <end position="14"/>
    </location>
</feature>
<name>A0A1D6JNK1_MAIZE</name>
<dbReference type="AlphaFoldDB" id="A0A1D6JNK1"/>
<feature type="region of interest" description="Disordered" evidence="1">
    <location>
        <begin position="1"/>
        <end position="21"/>
    </location>
</feature>
<feature type="region of interest" description="Disordered" evidence="1">
    <location>
        <begin position="35"/>
        <end position="79"/>
    </location>
</feature>
<feature type="compositionally biased region" description="Polar residues" evidence="1">
    <location>
        <begin position="68"/>
        <end position="78"/>
    </location>
</feature>
<dbReference type="EMBL" id="CM007647">
    <property type="protein sequence ID" value="ONL93617.1"/>
    <property type="molecule type" value="Genomic_DNA"/>
</dbReference>
<reference evidence="2" key="1">
    <citation type="submission" date="2015-12" db="EMBL/GenBank/DDBJ databases">
        <title>Update maize B73 reference genome by single molecule sequencing technologies.</title>
        <authorList>
            <consortium name="Maize Genome Sequencing Project"/>
            <person name="Ware D."/>
        </authorList>
    </citation>
    <scope>NUCLEOTIDE SEQUENCE [LARGE SCALE GENOMIC DNA]</scope>
    <source>
        <tissue evidence="2">Seedling</tissue>
    </source>
</reference>
<feature type="compositionally biased region" description="Low complexity" evidence="1">
    <location>
        <begin position="160"/>
        <end position="170"/>
    </location>
</feature>
<sequence>MRHTGTCQSRTQQPMALAHTATESRCRRAPCHLASSWPLTGATPHKRATSSTATPTPERRATTIAASHSRTPRPQMTNVVGPAPVDVAAIIRQQPQDVCPTISGVAPALRPPDLDGRPQNRCPCRRRGLRVDHNREHHPGSSPNAKATARTPLVGRSKEVVAPTTAAVKAVRGEVAKKRAPPHNTCTSPNQLPPP</sequence>
<evidence type="ECO:0000313" key="2">
    <source>
        <dbReference type="EMBL" id="ONL93617.1"/>
    </source>
</evidence>
<gene>
    <name evidence="2" type="ORF">ZEAMMB73_Zm00001d027658</name>
</gene>
<evidence type="ECO:0000256" key="1">
    <source>
        <dbReference type="SAM" id="MobiDB-lite"/>
    </source>
</evidence>
<feature type="compositionally biased region" description="Polar residues" evidence="1">
    <location>
        <begin position="184"/>
        <end position="195"/>
    </location>
</feature>
<accession>A0A1D6JNK1</accession>
<feature type="compositionally biased region" description="Low complexity" evidence="1">
    <location>
        <begin position="52"/>
        <end position="66"/>
    </location>
</feature>
<feature type="region of interest" description="Disordered" evidence="1">
    <location>
        <begin position="131"/>
        <end position="195"/>
    </location>
</feature>
<protein>
    <submittedName>
        <fullName evidence="2">Uncharacterized protein</fullName>
    </submittedName>
</protein>